<comment type="caution">
    <text evidence="2">The sequence shown here is derived from an EMBL/GenBank/DDBJ whole genome shotgun (WGS) entry which is preliminary data.</text>
</comment>
<accession>A0ABX0WJ42</accession>
<organism evidence="2 3">
    <name type="scientific">Rhodocyclus gracilis</name>
    <dbReference type="NCBI Taxonomy" id="2929842"/>
    <lineage>
        <taxon>Bacteria</taxon>
        <taxon>Pseudomonadati</taxon>
        <taxon>Pseudomonadota</taxon>
        <taxon>Betaproteobacteria</taxon>
        <taxon>Rhodocyclales</taxon>
        <taxon>Rhodocyclaceae</taxon>
        <taxon>Rhodocyclus</taxon>
    </lineage>
</organism>
<dbReference type="Gene3D" id="3.40.50.2300">
    <property type="match status" value="1"/>
</dbReference>
<name>A0ABX0WJ42_9RHOO</name>
<gene>
    <name evidence="2" type="ORF">HCX48_10980</name>
</gene>
<dbReference type="PANTHER" id="PTHR35271">
    <property type="entry name" value="ABC TRANSPORTER, SUBSTRATE-BINDING LIPOPROTEIN-RELATED"/>
    <property type="match status" value="1"/>
</dbReference>
<evidence type="ECO:0008006" key="4">
    <source>
        <dbReference type="Google" id="ProtNLM"/>
    </source>
</evidence>
<dbReference type="InterPro" id="IPR007487">
    <property type="entry name" value="ABC_transpt-TYRBP-like"/>
</dbReference>
<dbReference type="PANTHER" id="PTHR35271:SF1">
    <property type="entry name" value="ABC TRANSPORTER, SUBSTRATE-BINDING LIPOPROTEIN"/>
    <property type="match status" value="1"/>
</dbReference>
<proteinExistence type="predicted"/>
<evidence type="ECO:0000256" key="1">
    <source>
        <dbReference type="SAM" id="SignalP"/>
    </source>
</evidence>
<feature type="signal peptide" evidence="1">
    <location>
        <begin position="1"/>
        <end position="37"/>
    </location>
</feature>
<evidence type="ECO:0000313" key="2">
    <source>
        <dbReference type="EMBL" id="NJA89741.1"/>
    </source>
</evidence>
<dbReference type="EMBL" id="JAATWB010000007">
    <property type="protein sequence ID" value="NJA89741.1"/>
    <property type="molecule type" value="Genomic_DNA"/>
</dbReference>
<feature type="chain" id="PRO_5047386313" description="ABC transporter substrate-binding protein" evidence="1">
    <location>
        <begin position="38"/>
        <end position="330"/>
    </location>
</feature>
<reference evidence="3" key="1">
    <citation type="submission" date="2020-03" db="EMBL/GenBank/DDBJ databases">
        <title>Whole-genome sequence of the purple nonsulfur bacterium Rhodocyclus tenuis DSM112.</title>
        <authorList>
            <person name="Kyndt J.A."/>
            <person name="Meyer T.E."/>
        </authorList>
    </citation>
    <scope>NUCLEOTIDE SEQUENCE [LARGE SCALE GENOMIC DNA]</scope>
    <source>
        <strain evidence="3">DSM 112</strain>
    </source>
</reference>
<evidence type="ECO:0000313" key="3">
    <source>
        <dbReference type="Proteomes" id="UP000720344"/>
    </source>
</evidence>
<keyword evidence="1" id="KW-0732">Signal</keyword>
<dbReference type="Proteomes" id="UP000720344">
    <property type="component" value="Unassembled WGS sequence"/>
</dbReference>
<keyword evidence="3" id="KW-1185">Reference proteome</keyword>
<dbReference type="RefSeq" id="WP_167682293.1">
    <property type="nucleotide sequence ID" value="NZ_JAATWB010000007.1"/>
</dbReference>
<protein>
    <recommendedName>
        <fullName evidence="4">ABC transporter substrate-binding protein</fullName>
    </recommendedName>
</protein>
<sequence>MICKRLVRHPGARLAWRAAALLLASAWLALAGSLAQAQERVALLLSERGGHYSEFIDAFYRALNEPPSNGRTFTAIEMNANTDDGSDPRLAGVSVVVAVGVQAMRAASGWDNAPPTLNVLVPRTHYERVVTETGRRRARAQFSAIYLDQPVSRQLNLLHELMPGKRRVATVLGPDSEFYLPRLRAAVARSGHELVSEEVSAEFEVIPALTRLLGSADVFLALPDSVVFTRESARSILLTSYRYRKPLVGFSQAYVSAGALAAVFSTPSQIARQTVDILRALPPGRSALPAPTYPTFFSIAVNRAVARSFALKPPADGVLHAVLASQPEGE</sequence>